<reference evidence="3" key="1">
    <citation type="journal article" date="2020" name="BMC Genomics">
        <title>Correction to: Identification and distribution of gene clusters required for synthesis of sphingolipid metabolism inhibitors in diverse species of the filamentous fungus Fusarium.</title>
        <authorList>
            <person name="Kim H.S."/>
            <person name="Lohmar J.M."/>
            <person name="Busman M."/>
            <person name="Brown D.W."/>
            <person name="Naumann T.A."/>
            <person name="Divon H.H."/>
            <person name="Lysoe E."/>
            <person name="Uhlig S."/>
            <person name="Proctor R.H."/>
        </authorList>
    </citation>
    <scope>NUCLEOTIDE SEQUENCE</scope>
    <source>
        <strain evidence="3">NRRL 20472</strain>
    </source>
</reference>
<feature type="transmembrane region" description="Helical" evidence="2">
    <location>
        <begin position="137"/>
        <end position="158"/>
    </location>
</feature>
<evidence type="ECO:0000256" key="2">
    <source>
        <dbReference type="SAM" id="Phobius"/>
    </source>
</evidence>
<evidence type="ECO:0000313" key="3">
    <source>
        <dbReference type="EMBL" id="KAF4958625.1"/>
    </source>
</evidence>
<gene>
    <name evidence="3" type="ORF">FSARC_10972</name>
</gene>
<feature type="transmembrane region" description="Helical" evidence="2">
    <location>
        <begin position="196"/>
        <end position="220"/>
    </location>
</feature>
<feature type="transmembrane region" description="Helical" evidence="2">
    <location>
        <begin position="37"/>
        <end position="58"/>
    </location>
</feature>
<keyword evidence="2" id="KW-0812">Transmembrane</keyword>
<dbReference type="OrthoDB" id="5352400at2759"/>
<accession>A0A8H4X285</accession>
<keyword evidence="2" id="KW-1133">Transmembrane helix</keyword>
<evidence type="ECO:0000256" key="1">
    <source>
        <dbReference type="SAM" id="MobiDB-lite"/>
    </source>
</evidence>
<feature type="region of interest" description="Disordered" evidence="1">
    <location>
        <begin position="228"/>
        <end position="249"/>
    </location>
</feature>
<sequence>MKPSFFNRSPKEHTDKEPRTKNYKFLFRKWPRVSRKATWWLMPLELMGVVPALVIFGISQPNLYRSDMWQIGWEHDPPLNSNPAMILYAYANHRPLPKVALIWTRTFTDFNVAISVISLFFLLGKLTAFIMKVWYPIFAMFINVSMVALYTVCVYGTIGPDYADKRYPAPAAWYYRIGCDIAKPYGKYKSCMIARYSLVVGIYMLLLYLFNLGFTIYAMFPNKINDIPDEDEEDGGSTNSEPKEGGVWEMHNMKDPSIRAMPFTPRTQAFHTLDRQLPLRSQQNRYG</sequence>
<comment type="caution">
    <text evidence="3">The sequence shown here is derived from an EMBL/GenBank/DDBJ whole genome shotgun (WGS) entry which is preliminary data.</text>
</comment>
<dbReference type="AlphaFoldDB" id="A0A8H4X285"/>
<organism evidence="3 4">
    <name type="scientific">Fusarium sarcochroum</name>
    <dbReference type="NCBI Taxonomy" id="1208366"/>
    <lineage>
        <taxon>Eukaryota</taxon>
        <taxon>Fungi</taxon>
        <taxon>Dikarya</taxon>
        <taxon>Ascomycota</taxon>
        <taxon>Pezizomycotina</taxon>
        <taxon>Sordariomycetes</taxon>
        <taxon>Hypocreomycetidae</taxon>
        <taxon>Hypocreales</taxon>
        <taxon>Nectriaceae</taxon>
        <taxon>Fusarium</taxon>
        <taxon>Fusarium lateritium species complex</taxon>
    </lineage>
</organism>
<proteinExistence type="predicted"/>
<feature type="transmembrane region" description="Helical" evidence="2">
    <location>
        <begin position="110"/>
        <end position="131"/>
    </location>
</feature>
<keyword evidence="2" id="KW-0472">Membrane</keyword>
<reference evidence="3" key="2">
    <citation type="submission" date="2020-05" db="EMBL/GenBank/DDBJ databases">
        <authorList>
            <person name="Kim H.-S."/>
            <person name="Proctor R.H."/>
            <person name="Brown D.W."/>
        </authorList>
    </citation>
    <scope>NUCLEOTIDE SEQUENCE</scope>
    <source>
        <strain evidence="3">NRRL 20472</strain>
    </source>
</reference>
<keyword evidence="4" id="KW-1185">Reference proteome</keyword>
<dbReference type="Proteomes" id="UP000622797">
    <property type="component" value="Unassembled WGS sequence"/>
</dbReference>
<evidence type="ECO:0000313" key="4">
    <source>
        <dbReference type="Proteomes" id="UP000622797"/>
    </source>
</evidence>
<protein>
    <submittedName>
        <fullName evidence="3">Uncharacterized protein</fullName>
    </submittedName>
</protein>
<name>A0A8H4X285_9HYPO</name>
<dbReference type="EMBL" id="JABEXW010000684">
    <property type="protein sequence ID" value="KAF4958625.1"/>
    <property type="molecule type" value="Genomic_DNA"/>
</dbReference>